<dbReference type="Proteomes" id="UP000734854">
    <property type="component" value="Unassembled WGS sequence"/>
</dbReference>
<keyword evidence="7" id="KW-0539">Nucleus</keyword>
<dbReference type="SUPFAM" id="SSF50249">
    <property type="entry name" value="Nucleic acid-binding proteins"/>
    <property type="match status" value="1"/>
</dbReference>
<comment type="subcellular location">
    <subcellularLocation>
        <location evidence="2">Chromosome</location>
        <location evidence="2">Telomere</location>
    </subcellularLocation>
    <subcellularLocation>
        <location evidence="1">Nucleus</location>
    </subcellularLocation>
</comment>
<dbReference type="PANTHER" id="PTHR13989">
    <property type="entry name" value="REPLICATION PROTEIN A-RELATED"/>
    <property type="match status" value="1"/>
</dbReference>
<keyword evidence="11" id="KW-1185">Reference proteome</keyword>
<name>A0A8J5KWP3_ZINOF</name>
<sequence>MVGCYRTGTVNAFGQDATELESLALEDRLLIFFYGKTRKLQLLILVEPQQSESCLSDYHLLTLKLHTFLNYQLDLAVLREIASECDLNKFLAMNTLQFVHVKLLAVDFLSLTIHNSSHSPSFTRKGKLVSRAETVGVVVSLERKDKYLTFLVDDGSGCICCILWLNHQPDHAPDLGVAAEIALREAATVELGKLVRVRGKITLYRGSLQLTVRDVLVEQDPNMEVLHWLDCIRIITRKIFAVLRSLVLLASDYLLKRSFVLTDNLVATLPSV</sequence>
<dbReference type="PANTHER" id="PTHR13989:SF33">
    <property type="entry name" value="CST COMPLEX SUBUNIT STN1"/>
    <property type="match status" value="1"/>
</dbReference>
<organism evidence="10 11">
    <name type="scientific">Zingiber officinale</name>
    <name type="common">Ginger</name>
    <name type="synonym">Amomum zingiber</name>
    <dbReference type="NCBI Taxonomy" id="94328"/>
    <lineage>
        <taxon>Eukaryota</taxon>
        <taxon>Viridiplantae</taxon>
        <taxon>Streptophyta</taxon>
        <taxon>Embryophyta</taxon>
        <taxon>Tracheophyta</taxon>
        <taxon>Spermatophyta</taxon>
        <taxon>Magnoliopsida</taxon>
        <taxon>Liliopsida</taxon>
        <taxon>Zingiberales</taxon>
        <taxon>Zingiberaceae</taxon>
        <taxon>Zingiber</taxon>
    </lineage>
</organism>
<comment type="caution">
    <text evidence="10">The sequence shown here is derived from an EMBL/GenBank/DDBJ whole genome shotgun (WGS) entry which is preliminary data.</text>
</comment>
<evidence type="ECO:0000256" key="4">
    <source>
        <dbReference type="ARBA" id="ARBA00022454"/>
    </source>
</evidence>
<keyword evidence="6" id="KW-0238">DNA-binding</keyword>
<dbReference type="GO" id="GO:0005634">
    <property type="term" value="C:nucleus"/>
    <property type="evidence" value="ECO:0007669"/>
    <property type="project" value="UniProtKB-SubCell"/>
</dbReference>
<evidence type="ECO:0000256" key="8">
    <source>
        <dbReference type="ARBA" id="ARBA00030039"/>
    </source>
</evidence>
<dbReference type="Pfam" id="PF01336">
    <property type="entry name" value="tRNA_anti-codon"/>
    <property type="match status" value="1"/>
</dbReference>
<dbReference type="GO" id="GO:0003677">
    <property type="term" value="F:DNA binding"/>
    <property type="evidence" value="ECO:0007669"/>
    <property type="project" value="UniProtKB-KW"/>
</dbReference>
<dbReference type="Gene3D" id="2.40.50.140">
    <property type="entry name" value="Nucleic acid-binding proteins"/>
    <property type="match status" value="1"/>
</dbReference>
<dbReference type="InterPro" id="IPR012340">
    <property type="entry name" value="NA-bd_OB-fold"/>
</dbReference>
<evidence type="ECO:0000256" key="2">
    <source>
        <dbReference type="ARBA" id="ARBA00004574"/>
    </source>
</evidence>
<dbReference type="AlphaFoldDB" id="A0A8J5KWP3"/>
<evidence type="ECO:0000313" key="11">
    <source>
        <dbReference type="Proteomes" id="UP000734854"/>
    </source>
</evidence>
<keyword evidence="4" id="KW-0158">Chromosome</keyword>
<evidence type="ECO:0000256" key="5">
    <source>
        <dbReference type="ARBA" id="ARBA00022895"/>
    </source>
</evidence>
<evidence type="ECO:0000256" key="6">
    <source>
        <dbReference type="ARBA" id="ARBA00023125"/>
    </source>
</evidence>
<evidence type="ECO:0000256" key="3">
    <source>
        <dbReference type="ARBA" id="ARBA00017411"/>
    </source>
</evidence>
<dbReference type="EMBL" id="JACMSC010000011">
    <property type="protein sequence ID" value="KAG6499059.1"/>
    <property type="molecule type" value="Genomic_DNA"/>
</dbReference>
<evidence type="ECO:0000256" key="1">
    <source>
        <dbReference type="ARBA" id="ARBA00004123"/>
    </source>
</evidence>
<gene>
    <name evidence="10" type="ORF">ZIOFF_038815</name>
</gene>
<evidence type="ECO:0000256" key="7">
    <source>
        <dbReference type="ARBA" id="ARBA00023242"/>
    </source>
</evidence>
<proteinExistence type="predicted"/>
<dbReference type="InterPro" id="IPR040260">
    <property type="entry name" value="RFA2-like"/>
</dbReference>
<evidence type="ECO:0000313" key="10">
    <source>
        <dbReference type="EMBL" id="KAG6499059.1"/>
    </source>
</evidence>
<evidence type="ECO:0000259" key="9">
    <source>
        <dbReference type="Pfam" id="PF01336"/>
    </source>
</evidence>
<dbReference type="InterPro" id="IPR004365">
    <property type="entry name" value="NA-bd_OB_tRNA"/>
</dbReference>
<keyword evidence="5" id="KW-0779">Telomere</keyword>
<reference evidence="10 11" key="1">
    <citation type="submission" date="2020-08" db="EMBL/GenBank/DDBJ databases">
        <title>Plant Genome Project.</title>
        <authorList>
            <person name="Zhang R.-G."/>
        </authorList>
    </citation>
    <scope>NUCLEOTIDE SEQUENCE [LARGE SCALE GENOMIC DNA]</scope>
    <source>
        <tissue evidence="10">Rhizome</tissue>
    </source>
</reference>
<accession>A0A8J5KWP3</accession>
<protein>
    <recommendedName>
        <fullName evidence="3">CST complex subunit STN1</fullName>
    </recommendedName>
    <alternativeName>
        <fullName evidence="8">Suppressor of cdc thirteen homolog</fullName>
    </alternativeName>
</protein>
<dbReference type="GO" id="GO:0000781">
    <property type="term" value="C:chromosome, telomeric region"/>
    <property type="evidence" value="ECO:0007669"/>
    <property type="project" value="UniProtKB-SubCell"/>
</dbReference>
<feature type="domain" description="OB" evidence="9">
    <location>
        <begin position="135"/>
        <end position="215"/>
    </location>
</feature>